<dbReference type="Proteomes" id="UP000236291">
    <property type="component" value="Unassembled WGS sequence"/>
</dbReference>
<name>A0A2K3KS41_TRIPR</name>
<reference evidence="2 3" key="2">
    <citation type="journal article" date="2017" name="Front. Plant Sci.">
        <title>Gene Classification and Mining of Molecular Markers Useful in Red Clover (Trifolium pratense) Breeding.</title>
        <authorList>
            <person name="Istvanek J."/>
            <person name="Dluhosova J."/>
            <person name="Dluhos P."/>
            <person name="Patkova L."/>
            <person name="Nedelnik J."/>
            <person name="Repkova J."/>
        </authorList>
    </citation>
    <scope>NUCLEOTIDE SEQUENCE [LARGE SCALE GENOMIC DNA]</scope>
    <source>
        <strain evidence="3">cv. Tatra</strain>
        <tissue evidence="2">Young leaves</tissue>
    </source>
</reference>
<feature type="non-terminal residue" evidence="2">
    <location>
        <position position="1"/>
    </location>
</feature>
<evidence type="ECO:0000313" key="3">
    <source>
        <dbReference type="Proteomes" id="UP000236291"/>
    </source>
</evidence>
<dbReference type="AlphaFoldDB" id="A0A2K3KS41"/>
<accession>A0A2K3KS41</accession>
<keyword evidence="1" id="KW-0732">Signal</keyword>
<reference evidence="2 3" key="1">
    <citation type="journal article" date="2014" name="Am. J. Bot.">
        <title>Genome assembly and annotation for red clover (Trifolium pratense; Fabaceae).</title>
        <authorList>
            <person name="Istvanek J."/>
            <person name="Jaros M."/>
            <person name="Krenek A."/>
            <person name="Repkova J."/>
        </authorList>
    </citation>
    <scope>NUCLEOTIDE SEQUENCE [LARGE SCALE GENOMIC DNA]</scope>
    <source>
        <strain evidence="3">cv. Tatra</strain>
        <tissue evidence="2">Young leaves</tissue>
    </source>
</reference>
<gene>
    <name evidence="2" type="ORF">L195_g064273</name>
</gene>
<comment type="caution">
    <text evidence="2">The sequence shown here is derived from an EMBL/GenBank/DDBJ whole genome shotgun (WGS) entry which is preliminary data.</text>
</comment>
<proteinExistence type="predicted"/>
<sequence>FHAVLLLIYLLLFIKVNGLPSPSNEMTALESAVVGGFLLLKKALMDRLDE</sequence>
<dbReference type="EMBL" id="ASHM01240962">
    <property type="protein sequence ID" value="PNX69083.1"/>
    <property type="molecule type" value="Genomic_DNA"/>
</dbReference>
<organism evidence="2 3">
    <name type="scientific">Trifolium pratense</name>
    <name type="common">Red clover</name>
    <dbReference type="NCBI Taxonomy" id="57577"/>
    <lineage>
        <taxon>Eukaryota</taxon>
        <taxon>Viridiplantae</taxon>
        <taxon>Streptophyta</taxon>
        <taxon>Embryophyta</taxon>
        <taxon>Tracheophyta</taxon>
        <taxon>Spermatophyta</taxon>
        <taxon>Magnoliopsida</taxon>
        <taxon>eudicotyledons</taxon>
        <taxon>Gunneridae</taxon>
        <taxon>Pentapetalae</taxon>
        <taxon>rosids</taxon>
        <taxon>fabids</taxon>
        <taxon>Fabales</taxon>
        <taxon>Fabaceae</taxon>
        <taxon>Papilionoideae</taxon>
        <taxon>50 kb inversion clade</taxon>
        <taxon>NPAAA clade</taxon>
        <taxon>Hologalegina</taxon>
        <taxon>IRL clade</taxon>
        <taxon>Trifolieae</taxon>
        <taxon>Trifolium</taxon>
    </lineage>
</organism>
<feature type="chain" id="PRO_5014348121" evidence="1">
    <location>
        <begin position="19"/>
        <end position="50"/>
    </location>
</feature>
<evidence type="ECO:0000313" key="2">
    <source>
        <dbReference type="EMBL" id="PNX69083.1"/>
    </source>
</evidence>
<evidence type="ECO:0000256" key="1">
    <source>
        <dbReference type="SAM" id="SignalP"/>
    </source>
</evidence>
<protein>
    <submittedName>
        <fullName evidence="2">Uncharacterized protein</fullName>
    </submittedName>
</protein>
<feature type="signal peptide" evidence="1">
    <location>
        <begin position="1"/>
        <end position="18"/>
    </location>
</feature>